<keyword evidence="2" id="KW-1185">Reference proteome</keyword>
<organism evidence="1 2">
    <name type="scientific">Scutellospora calospora</name>
    <dbReference type="NCBI Taxonomy" id="85575"/>
    <lineage>
        <taxon>Eukaryota</taxon>
        <taxon>Fungi</taxon>
        <taxon>Fungi incertae sedis</taxon>
        <taxon>Mucoromycota</taxon>
        <taxon>Glomeromycotina</taxon>
        <taxon>Glomeromycetes</taxon>
        <taxon>Diversisporales</taxon>
        <taxon>Gigasporaceae</taxon>
        <taxon>Scutellospora</taxon>
    </lineage>
</organism>
<protein>
    <submittedName>
        <fullName evidence="1">1411_t:CDS:1</fullName>
    </submittedName>
</protein>
<dbReference type="Proteomes" id="UP000789860">
    <property type="component" value="Unassembled WGS sequence"/>
</dbReference>
<evidence type="ECO:0000313" key="1">
    <source>
        <dbReference type="EMBL" id="CAG8434418.1"/>
    </source>
</evidence>
<gene>
    <name evidence="1" type="ORF">SCALOS_LOCUS68</name>
</gene>
<evidence type="ECO:0000313" key="2">
    <source>
        <dbReference type="Proteomes" id="UP000789860"/>
    </source>
</evidence>
<dbReference type="EMBL" id="CAJVPM010000020">
    <property type="protein sequence ID" value="CAG8434418.1"/>
    <property type="molecule type" value="Genomic_DNA"/>
</dbReference>
<accession>A0ACA9JTU4</accession>
<sequence>MNPTLICKSFKCYRISNSQNSKEDYLIFDYNQFNQQTNSCNYIYIHEELNNISNNFSIIIEESPSVNIDENLNISTSNSLNTNISKILNVNIN</sequence>
<reference evidence="1" key="1">
    <citation type="submission" date="2021-06" db="EMBL/GenBank/DDBJ databases">
        <authorList>
            <person name="Kallberg Y."/>
            <person name="Tangrot J."/>
            <person name="Rosling A."/>
        </authorList>
    </citation>
    <scope>NUCLEOTIDE SEQUENCE</scope>
    <source>
        <strain evidence="1">AU212A</strain>
    </source>
</reference>
<proteinExistence type="predicted"/>
<comment type="caution">
    <text evidence="1">The sequence shown here is derived from an EMBL/GenBank/DDBJ whole genome shotgun (WGS) entry which is preliminary data.</text>
</comment>
<name>A0ACA9JTU4_9GLOM</name>